<evidence type="ECO:0000313" key="2">
    <source>
        <dbReference type="EMBL" id="ADJ23210.1"/>
    </source>
</evidence>
<keyword evidence="1" id="KW-1133">Transmembrane helix</keyword>
<dbReference type="OrthoDB" id="8478544at2"/>
<keyword evidence="3" id="KW-1185">Reference proteome</keyword>
<gene>
    <name evidence="2" type="ordered locus">Hden_1398</name>
</gene>
<dbReference type="Proteomes" id="UP000002033">
    <property type="component" value="Chromosome"/>
</dbReference>
<keyword evidence="1" id="KW-0812">Transmembrane</keyword>
<sequence length="79" mass="8916">MRRAVRTILIVIVAGAIFFGQHWYSYVTNKTTPYDESGIELNSMMPAPIRKWGCDKLHATFANALPPKGCQAEDGRSWM</sequence>
<evidence type="ECO:0000313" key="3">
    <source>
        <dbReference type="Proteomes" id="UP000002033"/>
    </source>
</evidence>
<organism evidence="2 3">
    <name type="scientific">Hyphomicrobium denitrificans (strain ATCC 51888 / DSM 1869 / NCIMB 11706 / TK 0415)</name>
    <dbReference type="NCBI Taxonomy" id="582899"/>
    <lineage>
        <taxon>Bacteria</taxon>
        <taxon>Pseudomonadati</taxon>
        <taxon>Pseudomonadota</taxon>
        <taxon>Alphaproteobacteria</taxon>
        <taxon>Hyphomicrobiales</taxon>
        <taxon>Hyphomicrobiaceae</taxon>
        <taxon>Hyphomicrobium</taxon>
    </lineage>
</organism>
<dbReference type="STRING" id="582899.Hden_1398"/>
<protein>
    <submittedName>
        <fullName evidence="2">Uncharacterized protein</fullName>
    </submittedName>
</protein>
<dbReference type="KEGG" id="hdn:Hden_1398"/>
<dbReference type="HOGENOM" id="CLU_177799_0_0_5"/>
<dbReference type="EMBL" id="CP002083">
    <property type="protein sequence ID" value="ADJ23210.1"/>
    <property type="molecule type" value="Genomic_DNA"/>
</dbReference>
<keyword evidence="1" id="KW-0472">Membrane</keyword>
<dbReference type="RefSeq" id="WP_013215425.1">
    <property type="nucleotide sequence ID" value="NC_014313.1"/>
</dbReference>
<name>D8JX74_HYPDA</name>
<feature type="transmembrane region" description="Helical" evidence="1">
    <location>
        <begin position="7"/>
        <end position="24"/>
    </location>
</feature>
<dbReference type="eggNOG" id="ENOG5032YQ6">
    <property type="taxonomic scope" value="Bacteria"/>
</dbReference>
<evidence type="ECO:0000256" key="1">
    <source>
        <dbReference type="SAM" id="Phobius"/>
    </source>
</evidence>
<reference evidence="3" key="1">
    <citation type="journal article" date="2011" name="J. Bacteriol.">
        <title>Genome sequences of eight morphologically diverse alphaproteobacteria.</title>
        <authorList>
            <consortium name="US DOE Joint Genome Institute"/>
            <person name="Brown P.J."/>
            <person name="Kysela D.T."/>
            <person name="Buechlein A."/>
            <person name="Hemmerich C."/>
            <person name="Brun Y.V."/>
        </authorList>
    </citation>
    <scope>NUCLEOTIDE SEQUENCE [LARGE SCALE GENOMIC DNA]</scope>
    <source>
        <strain evidence="3">ATCC 51888 / DSM 1869 / NCIB 11706 / TK 0415</strain>
    </source>
</reference>
<proteinExistence type="predicted"/>
<dbReference type="AlphaFoldDB" id="D8JX74"/>
<accession>D8JX74</accession>